<dbReference type="Pfam" id="PF04542">
    <property type="entry name" value="Sigma70_r2"/>
    <property type="match status" value="1"/>
</dbReference>
<comment type="caution">
    <text evidence="7">The sequence shown here is derived from an EMBL/GenBank/DDBJ whole genome shotgun (WGS) entry which is preliminary data.</text>
</comment>
<dbReference type="SUPFAM" id="SSF88659">
    <property type="entry name" value="Sigma3 and sigma4 domains of RNA polymerase sigma factors"/>
    <property type="match status" value="1"/>
</dbReference>
<dbReference type="EMBL" id="MTLA01000006">
    <property type="protein sequence ID" value="OOP70273.1"/>
    <property type="molecule type" value="Genomic_DNA"/>
</dbReference>
<keyword evidence="4" id="KW-0804">Transcription</keyword>
<dbReference type="InterPro" id="IPR013325">
    <property type="entry name" value="RNA_pol_sigma_r2"/>
</dbReference>
<evidence type="ECO:0000259" key="6">
    <source>
        <dbReference type="Pfam" id="PF04545"/>
    </source>
</evidence>
<keyword evidence="8" id="KW-1185">Reference proteome</keyword>
<reference evidence="7 8" key="1">
    <citation type="submission" date="2017-01" db="EMBL/GenBank/DDBJ databases">
        <title>Draft genome sequence of Bacillus oleronius.</title>
        <authorList>
            <person name="Allam M."/>
        </authorList>
    </citation>
    <scope>NUCLEOTIDE SEQUENCE [LARGE SCALE GENOMIC DNA]</scope>
    <source>
        <strain evidence="7 8">DSM 9356</strain>
    </source>
</reference>
<dbReference type="Pfam" id="PF04545">
    <property type="entry name" value="Sigma70_r4"/>
    <property type="match status" value="1"/>
</dbReference>
<evidence type="ECO:0000256" key="1">
    <source>
        <dbReference type="ARBA" id="ARBA00023015"/>
    </source>
</evidence>
<dbReference type="PANTHER" id="PTHR30385:SF4">
    <property type="entry name" value="RNA POLYMERASE SIGMA-E FACTOR"/>
    <property type="match status" value="1"/>
</dbReference>
<dbReference type="InterPro" id="IPR014284">
    <property type="entry name" value="RNA_pol_sigma-70_dom"/>
</dbReference>
<protein>
    <submittedName>
        <fullName evidence="7">RNA polymerase subunit sigma-24</fullName>
    </submittedName>
</protein>
<sequence>MERFQELMEEYSPMIYQIIHSLHIYKNHDEFYQIGLIALWEASNQFDETKGAFLSYAYATVKGRILTEIAKQRRQEERNIYPKEEFWEIQASPLSRKPLELADLLFYCEGLSPKQQKWVIGTFYYGKSLSEIAKEEKVSESAVKKWKKAAMDRIKINIGC</sequence>
<evidence type="ECO:0000256" key="2">
    <source>
        <dbReference type="ARBA" id="ARBA00023082"/>
    </source>
</evidence>
<evidence type="ECO:0000256" key="3">
    <source>
        <dbReference type="ARBA" id="ARBA00023125"/>
    </source>
</evidence>
<keyword evidence="2" id="KW-0731">Sigma factor</keyword>
<dbReference type="GO" id="GO:0006352">
    <property type="term" value="P:DNA-templated transcription initiation"/>
    <property type="evidence" value="ECO:0007669"/>
    <property type="project" value="InterPro"/>
</dbReference>
<proteinExistence type="predicted"/>
<dbReference type="Gene3D" id="1.10.1740.10">
    <property type="match status" value="1"/>
</dbReference>
<evidence type="ECO:0000313" key="8">
    <source>
        <dbReference type="Proteomes" id="UP000189761"/>
    </source>
</evidence>
<evidence type="ECO:0000313" key="7">
    <source>
        <dbReference type="EMBL" id="OOP70273.1"/>
    </source>
</evidence>
<feature type="domain" description="RNA polymerase sigma-70 region 4" evidence="6">
    <location>
        <begin position="110"/>
        <end position="155"/>
    </location>
</feature>
<name>A0A8E2IF47_9BACI</name>
<organism evidence="7 8">
    <name type="scientific">Heyndrickxia oleronia</name>
    <dbReference type="NCBI Taxonomy" id="38875"/>
    <lineage>
        <taxon>Bacteria</taxon>
        <taxon>Bacillati</taxon>
        <taxon>Bacillota</taxon>
        <taxon>Bacilli</taxon>
        <taxon>Bacillales</taxon>
        <taxon>Bacillaceae</taxon>
        <taxon>Heyndrickxia</taxon>
    </lineage>
</organism>
<evidence type="ECO:0000259" key="5">
    <source>
        <dbReference type="Pfam" id="PF04542"/>
    </source>
</evidence>
<dbReference type="SUPFAM" id="SSF88946">
    <property type="entry name" value="Sigma2 domain of RNA polymerase sigma factors"/>
    <property type="match status" value="1"/>
</dbReference>
<dbReference type="InterPro" id="IPR007627">
    <property type="entry name" value="RNA_pol_sigma70_r2"/>
</dbReference>
<dbReference type="Proteomes" id="UP000189761">
    <property type="component" value="Unassembled WGS sequence"/>
</dbReference>
<feature type="domain" description="RNA polymerase sigma-70 region 2" evidence="5">
    <location>
        <begin position="7"/>
        <end position="74"/>
    </location>
</feature>
<dbReference type="InterPro" id="IPR007630">
    <property type="entry name" value="RNA_pol_sigma70_r4"/>
</dbReference>
<accession>A0A8E2IF47</accession>
<dbReference type="AlphaFoldDB" id="A0A8E2IF47"/>
<dbReference type="PANTHER" id="PTHR30385">
    <property type="entry name" value="SIGMA FACTOR F FLAGELLAR"/>
    <property type="match status" value="1"/>
</dbReference>
<keyword evidence="1" id="KW-0805">Transcription regulation</keyword>
<dbReference type="GO" id="GO:0003677">
    <property type="term" value="F:DNA binding"/>
    <property type="evidence" value="ECO:0007669"/>
    <property type="project" value="UniProtKB-KW"/>
</dbReference>
<dbReference type="InterPro" id="IPR013324">
    <property type="entry name" value="RNA_pol_sigma_r3/r4-like"/>
</dbReference>
<dbReference type="GO" id="GO:0016987">
    <property type="term" value="F:sigma factor activity"/>
    <property type="evidence" value="ECO:0007669"/>
    <property type="project" value="UniProtKB-KW"/>
</dbReference>
<dbReference type="InterPro" id="IPR036388">
    <property type="entry name" value="WH-like_DNA-bd_sf"/>
</dbReference>
<dbReference type="NCBIfam" id="TIGR02937">
    <property type="entry name" value="sigma70-ECF"/>
    <property type="match status" value="1"/>
</dbReference>
<evidence type="ECO:0000256" key="4">
    <source>
        <dbReference type="ARBA" id="ARBA00023163"/>
    </source>
</evidence>
<dbReference type="Gene3D" id="1.10.10.10">
    <property type="entry name" value="Winged helix-like DNA-binding domain superfamily/Winged helix DNA-binding domain"/>
    <property type="match status" value="1"/>
</dbReference>
<keyword evidence="3" id="KW-0238">DNA-binding</keyword>
<gene>
    <name evidence="7" type="ORF">BWZ43_00825</name>
</gene>